<sequence length="627" mass="66358">MADTWSGGVVASMNGESPPTVRSWQDVSVPGVSTVFTDESGPIAYRRTFPDPRTGGDERAELELTGVYGRAHVWINDRFHGTHDGPIEPGRFSFEPESTNELLIACEPSASTAAVAERDDVPAEFAVPGIRDGVSVHRIPTTGVRSLQVQPTVDDDRASLAVTATVQTVEPVDDVVTFSLRPNGFRGGGSMDRTPIEAGPGERVTVETVIDVRDPVLWWPRGLGPQHRYTLRAKVGDRSLERSIGLRTIDRDESGLRVNGRPVPARGVSLPPGTASAATIEAAAAADATLIRFSGHVPSRSLYEACDEAGLLVWQDLPIAPSTDTDQATTVADRLYGHRYGNPSLSMVGIRDGGSAPFDDALGTGLLARARVRWRAWRADDDRGTVDDIAAALPADLVPIPLVGPPGTDSDVVRLAPGWRYVDEASVEWLLDRYDGDDTMGAIVSSPLPASTSGRPTSNAVQSDSVEPNESSAAVSTDGGASTALDEQRSTALRTTVEALRRRGSGLVLVEPGREGVSNSAIAEEAHRVEAWLEGDDIAGIFEPVRAVVEGSPSAGETTTIWLVNETSDRVDATVTCRAADAAEQLSSTLDATSVAELGPFTIPSGASTLSLVVETDGGSSENVYRL</sequence>
<dbReference type="InterPro" id="IPR036156">
    <property type="entry name" value="Beta-gal/glucu_dom_sf"/>
</dbReference>
<keyword evidence="2" id="KW-0326">Glycosidase</keyword>
<evidence type="ECO:0000313" key="6">
    <source>
        <dbReference type="Proteomes" id="UP000010846"/>
    </source>
</evidence>
<dbReference type="InterPro" id="IPR017853">
    <property type="entry name" value="GH"/>
</dbReference>
<dbReference type="Gene3D" id="2.60.40.10">
    <property type="entry name" value="Immunoglobulins"/>
    <property type="match status" value="1"/>
</dbReference>
<dbReference type="Gene3D" id="2.60.120.260">
    <property type="entry name" value="Galactose-binding domain-like"/>
    <property type="match status" value="1"/>
</dbReference>
<dbReference type="EMBL" id="CP003050">
    <property type="protein sequence ID" value="AGB15831.1"/>
    <property type="molecule type" value="Genomic_DNA"/>
</dbReference>
<proteinExistence type="predicted"/>
<dbReference type="SUPFAM" id="SSF51445">
    <property type="entry name" value="(Trans)glycosidases"/>
    <property type="match status" value="1"/>
</dbReference>
<dbReference type="GO" id="GO:0004553">
    <property type="term" value="F:hydrolase activity, hydrolyzing O-glycosyl compounds"/>
    <property type="evidence" value="ECO:0007669"/>
    <property type="project" value="InterPro"/>
</dbReference>
<dbReference type="InterPro" id="IPR051913">
    <property type="entry name" value="GH2_Domain-Containing"/>
</dbReference>
<evidence type="ECO:0000313" key="5">
    <source>
        <dbReference type="EMBL" id="AGB15831.1"/>
    </source>
</evidence>
<dbReference type="AlphaFoldDB" id="L0IC99"/>
<feature type="compositionally biased region" description="Polar residues" evidence="3">
    <location>
        <begin position="448"/>
        <end position="475"/>
    </location>
</feature>
<keyword evidence="1" id="KW-0378">Hydrolase</keyword>
<evidence type="ECO:0000256" key="1">
    <source>
        <dbReference type="ARBA" id="ARBA00022801"/>
    </source>
</evidence>
<dbReference type="STRING" id="797302.Halru_1216"/>
<dbReference type="OrthoDB" id="38162at2157"/>
<dbReference type="PANTHER" id="PTHR42732:SF1">
    <property type="entry name" value="BETA-MANNOSIDASE"/>
    <property type="match status" value="1"/>
</dbReference>
<feature type="region of interest" description="Disordered" evidence="3">
    <location>
        <begin position="445"/>
        <end position="490"/>
    </location>
</feature>
<evidence type="ECO:0000256" key="2">
    <source>
        <dbReference type="ARBA" id="ARBA00023295"/>
    </source>
</evidence>
<dbReference type="SUPFAM" id="SSF49785">
    <property type="entry name" value="Galactose-binding domain-like"/>
    <property type="match status" value="1"/>
</dbReference>
<feature type="compositionally biased region" description="Polar residues" evidence="3">
    <location>
        <begin position="14"/>
        <end position="25"/>
    </location>
</feature>
<dbReference type="GeneID" id="14375470"/>
<evidence type="ECO:0000256" key="3">
    <source>
        <dbReference type="SAM" id="MobiDB-lite"/>
    </source>
</evidence>
<feature type="domain" description="Glycoside hydrolase family 2 immunoglobulin-like beta-sandwich" evidence="4">
    <location>
        <begin position="144"/>
        <end position="247"/>
    </location>
</feature>
<dbReference type="GO" id="GO:0005975">
    <property type="term" value="P:carbohydrate metabolic process"/>
    <property type="evidence" value="ECO:0007669"/>
    <property type="project" value="InterPro"/>
</dbReference>
<accession>L0IC99</accession>
<dbReference type="Pfam" id="PF00703">
    <property type="entry name" value="Glyco_hydro_2"/>
    <property type="match status" value="1"/>
</dbReference>
<dbReference type="RefSeq" id="WP_015300486.1">
    <property type="nucleotide sequence ID" value="NC_019964.1"/>
</dbReference>
<keyword evidence="6" id="KW-1185">Reference proteome</keyword>
<dbReference type="SUPFAM" id="SSF49303">
    <property type="entry name" value="beta-Galactosidase/glucuronidase domain"/>
    <property type="match status" value="1"/>
</dbReference>
<feature type="region of interest" description="Disordered" evidence="3">
    <location>
        <begin position="1"/>
        <end position="25"/>
    </location>
</feature>
<dbReference type="PANTHER" id="PTHR42732">
    <property type="entry name" value="BETA-GALACTOSIDASE"/>
    <property type="match status" value="1"/>
</dbReference>
<protein>
    <submittedName>
        <fullName evidence="5">Beta-galactosidase/beta-glucuronidase</fullName>
    </submittedName>
</protein>
<evidence type="ECO:0000259" key="4">
    <source>
        <dbReference type="Pfam" id="PF00703"/>
    </source>
</evidence>
<dbReference type="Gene3D" id="3.20.20.80">
    <property type="entry name" value="Glycosidases"/>
    <property type="match status" value="1"/>
</dbReference>
<dbReference type="HOGENOM" id="CLU_435912_0_0_2"/>
<gene>
    <name evidence="5" type="ordered locus">Halru_1216</name>
</gene>
<dbReference type="KEGG" id="hru:Halru_1216"/>
<reference evidence="5" key="1">
    <citation type="submission" date="2011-09" db="EMBL/GenBank/DDBJ databases">
        <title>Complete sequence of Halovivax ruber XH-70.</title>
        <authorList>
            <consortium name="US DOE Joint Genome Institute"/>
            <person name="Lucas S."/>
            <person name="Han J."/>
            <person name="Lapidus A."/>
            <person name="Cheng J.-F."/>
            <person name="Goodwin L."/>
            <person name="Pitluck S."/>
            <person name="Peters L."/>
            <person name="Mikhailova N."/>
            <person name="Davenport K."/>
            <person name="Detter J.C."/>
            <person name="Han C."/>
            <person name="Tapia R."/>
            <person name="Land M."/>
            <person name="Hauser L."/>
            <person name="Kyrpides N."/>
            <person name="Ivanova N."/>
            <person name="Pagani I."/>
            <person name="Sproer C."/>
            <person name="Anderson I."/>
            <person name="Woyke T."/>
        </authorList>
    </citation>
    <scope>NUCLEOTIDE SEQUENCE</scope>
    <source>
        <strain evidence="5">XH-70</strain>
    </source>
</reference>
<dbReference type="Proteomes" id="UP000010846">
    <property type="component" value="Chromosome"/>
</dbReference>
<dbReference type="InterPro" id="IPR006102">
    <property type="entry name" value="Ig-like_GH2"/>
</dbReference>
<organism evidence="5 6">
    <name type="scientific">Halovivax ruber (strain DSM 18193 / JCM 13892 / XH-70)</name>
    <dbReference type="NCBI Taxonomy" id="797302"/>
    <lineage>
        <taxon>Archaea</taxon>
        <taxon>Methanobacteriati</taxon>
        <taxon>Methanobacteriota</taxon>
        <taxon>Stenosarchaea group</taxon>
        <taxon>Halobacteria</taxon>
        <taxon>Halobacteriales</taxon>
        <taxon>Natrialbaceae</taxon>
        <taxon>Halovivax</taxon>
    </lineage>
</organism>
<dbReference type="InterPro" id="IPR013783">
    <property type="entry name" value="Ig-like_fold"/>
</dbReference>
<dbReference type="InterPro" id="IPR008979">
    <property type="entry name" value="Galactose-bd-like_sf"/>
</dbReference>
<dbReference type="eggNOG" id="arCOG07337">
    <property type="taxonomic scope" value="Archaea"/>
</dbReference>
<name>L0IC99_HALRX</name>